<dbReference type="GO" id="GO:0008289">
    <property type="term" value="F:lipid binding"/>
    <property type="evidence" value="ECO:0007669"/>
    <property type="project" value="TreeGrafter"/>
</dbReference>
<dbReference type="OrthoDB" id="5599269at2759"/>
<feature type="compositionally biased region" description="Low complexity" evidence="1">
    <location>
        <begin position="11"/>
        <end position="35"/>
    </location>
</feature>
<accession>A0A6G1GD46</accession>
<dbReference type="InterPro" id="IPR027267">
    <property type="entry name" value="AH/BAR_dom_sf"/>
</dbReference>
<dbReference type="Gene3D" id="1.20.1270.60">
    <property type="entry name" value="Arfaptin homology (AH) domain/BAR domain"/>
    <property type="match status" value="1"/>
</dbReference>
<dbReference type="InterPro" id="IPR028245">
    <property type="entry name" value="PIL1/LSP1"/>
</dbReference>
<evidence type="ECO:0000313" key="3">
    <source>
        <dbReference type="Proteomes" id="UP000504638"/>
    </source>
</evidence>
<gene>
    <name evidence="2 4" type="ORF">P152DRAFT_107795</name>
</gene>
<reference evidence="4" key="3">
    <citation type="submission" date="2025-04" db="UniProtKB">
        <authorList>
            <consortium name="RefSeq"/>
        </authorList>
    </citation>
    <scope>IDENTIFICATION</scope>
    <source>
        <strain evidence="4">CBS 781.70</strain>
    </source>
</reference>
<dbReference type="GO" id="GO:0036286">
    <property type="term" value="C:eisosome filament"/>
    <property type="evidence" value="ECO:0007669"/>
    <property type="project" value="TreeGrafter"/>
</dbReference>
<dbReference type="GO" id="GO:0070941">
    <property type="term" value="P:eisosome assembly"/>
    <property type="evidence" value="ECO:0007669"/>
    <property type="project" value="TreeGrafter"/>
</dbReference>
<dbReference type="PANTHER" id="PTHR31962:SF4">
    <property type="entry name" value="PRIMARY COMPONENT OF EISOSOMES (EUROFUNG)"/>
    <property type="match status" value="1"/>
</dbReference>
<reference evidence="2 4" key="1">
    <citation type="submission" date="2020-01" db="EMBL/GenBank/DDBJ databases">
        <authorList>
            <consortium name="DOE Joint Genome Institute"/>
            <person name="Haridas S."/>
            <person name="Albert R."/>
            <person name="Binder M."/>
            <person name="Bloem J."/>
            <person name="Labutti K."/>
            <person name="Salamov A."/>
            <person name="Andreopoulos B."/>
            <person name="Baker S.E."/>
            <person name="Barry K."/>
            <person name="Bills G."/>
            <person name="Bluhm B.H."/>
            <person name="Cannon C."/>
            <person name="Castanera R."/>
            <person name="Culley D.E."/>
            <person name="Daum C."/>
            <person name="Ezra D."/>
            <person name="Gonzalez J.B."/>
            <person name="Henrissat B."/>
            <person name="Kuo A."/>
            <person name="Liang C."/>
            <person name="Lipzen A."/>
            <person name="Lutzoni F."/>
            <person name="Magnuson J."/>
            <person name="Mondo S."/>
            <person name="Nolan M."/>
            <person name="Ohm R."/>
            <person name="Pangilinan J."/>
            <person name="Park H.-J."/>
            <person name="Ramirez L."/>
            <person name="Alfaro M."/>
            <person name="Sun H."/>
            <person name="Tritt A."/>
            <person name="Yoshinaga Y."/>
            <person name="Zwiers L.-H."/>
            <person name="Turgeon B.G."/>
            <person name="Goodwin S.B."/>
            <person name="Spatafora J.W."/>
            <person name="Crous P.W."/>
            <person name="Grigoriev I.V."/>
        </authorList>
    </citation>
    <scope>NUCLEOTIDE SEQUENCE</scope>
    <source>
        <strain evidence="2 4">CBS 781.70</strain>
    </source>
</reference>
<proteinExistence type="predicted"/>
<protein>
    <recommendedName>
        <fullName evidence="5">Meiotic expression up-regulated protein 14</fullName>
    </recommendedName>
</protein>
<feature type="region of interest" description="Disordered" evidence="1">
    <location>
        <begin position="266"/>
        <end position="306"/>
    </location>
</feature>
<dbReference type="AlphaFoldDB" id="A0A6G1GD46"/>
<keyword evidence="3" id="KW-1185">Reference proteome</keyword>
<dbReference type="EMBL" id="ML975150">
    <property type="protein sequence ID" value="KAF1816017.1"/>
    <property type="molecule type" value="Genomic_DNA"/>
</dbReference>
<evidence type="ECO:0008006" key="5">
    <source>
        <dbReference type="Google" id="ProtNLM"/>
    </source>
</evidence>
<dbReference type="GO" id="GO:0006897">
    <property type="term" value="P:endocytosis"/>
    <property type="evidence" value="ECO:0007669"/>
    <property type="project" value="TreeGrafter"/>
</dbReference>
<reference evidence="4" key="2">
    <citation type="submission" date="2020-04" db="EMBL/GenBank/DDBJ databases">
        <authorList>
            <consortium name="NCBI Genome Project"/>
        </authorList>
    </citation>
    <scope>NUCLEOTIDE SEQUENCE</scope>
    <source>
        <strain evidence="4">CBS 781.70</strain>
    </source>
</reference>
<feature type="region of interest" description="Disordered" evidence="1">
    <location>
        <begin position="1"/>
        <end position="35"/>
    </location>
</feature>
<evidence type="ECO:0000313" key="4">
    <source>
        <dbReference type="RefSeq" id="XP_033537648.1"/>
    </source>
</evidence>
<name>A0A6G1GD46_9PEZI</name>
<evidence type="ECO:0000256" key="1">
    <source>
        <dbReference type="SAM" id="MobiDB-lite"/>
    </source>
</evidence>
<feature type="compositionally biased region" description="Acidic residues" evidence="1">
    <location>
        <begin position="296"/>
        <end position="306"/>
    </location>
</feature>
<dbReference type="RefSeq" id="XP_033537648.1">
    <property type="nucleotide sequence ID" value="XM_033673602.1"/>
</dbReference>
<feature type="compositionally biased region" description="Low complexity" evidence="1">
    <location>
        <begin position="275"/>
        <end position="289"/>
    </location>
</feature>
<dbReference type="GO" id="GO:0005886">
    <property type="term" value="C:plasma membrane"/>
    <property type="evidence" value="ECO:0007669"/>
    <property type="project" value="TreeGrafter"/>
</dbReference>
<feature type="compositionally biased region" description="Basic and acidic residues" evidence="1">
    <location>
        <begin position="1"/>
        <end position="10"/>
    </location>
</feature>
<dbReference type="Pfam" id="PF13805">
    <property type="entry name" value="Pil1"/>
    <property type="match status" value="1"/>
</dbReference>
<evidence type="ECO:0000313" key="2">
    <source>
        <dbReference type="EMBL" id="KAF1816017.1"/>
    </source>
</evidence>
<dbReference type="PANTHER" id="PTHR31962">
    <property type="entry name" value="SPHINGOLIPID LONG CHAIN BASE-RESPONSIVE PROTEIN PIL1"/>
    <property type="match status" value="1"/>
</dbReference>
<sequence>MPINRADSKASKASKASTASKASSNSKASKHSVLSSKSNLRHFSVDTLRGMQQPTISRKIFRLIKSEKYAIRAAKLAGRERAAIAQQLTEWGEDTDDHAVSQVSDKVAVLLLEIANQEEGYADQLEEYRSLLKQIRNMENSVVPVREKHAKLNDEFEKLKLKEPNSPRGPQLQNELTRSEAGYLVTEAQLNNVTRQTFKRAIDLHIRAVFERAEKQAILARHAHEMLGLLDDSTLLPNETRPVFTDFVAARGVLNSAEGELATWTNSLPEFPTPTRRAAGAAGTEETGAGEAGRGEEDEETERAAV</sequence>
<dbReference type="Proteomes" id="UP000504638">
    <property type="component" value="Unplaced"/>
</dbReference>
<dbReference type="GeneID" id="54414172"/>
<organism evidence="2">
    <name type="scientific">Eremomyces bilateralis CBS 781.70</name>
    <dbReference type="NCBI Taxonomy" id="1392243"/>
    <lineage>
        <taxon>Eukaryota</taxon>
        <taxon>Fungi</taxon>
        <taxon>Dikarya</taxon>
        <taxon>Ascomycota</taxon>
        <taxon>Pezizomycotina</taxon>
        <taxon>Dothideomycetes</taxon>
        <taxon>Dothideomycetes incertae sedis</taxon>
        <taxon>Eremomycetales</taxon>
        <taxon>Eremomycetaceae</taxon>
        <taxon>Eremomyces</taxon>
    </lineage>
</organism>